<feature type="compositionally biased region" description="Gly residues" evidence="3">
    <location>
        <begin position="184"/>
        <end position="193"/>
    </location>
</feature>
<feature type="compositionally biased region" description="Polar residues" evidence="3">
    <location>
        <begin position="110"/>
        <end position="136"/>
    </location>
</feature>
<evidence type="ECO:0000256" key="1">
    <source>
        <dbReference type="ARBA" id="ARBA00022884"/>
    </source>
</evidence>
<evidence type="ECO:0000256" key="2">
    <source>
        <dbReference type="PROSITE-ProRule" id="PRU00332"/>
    </source>
</evidence>
<feature type="domain" description="HTH La-type RNA-binding" evidence="4">
    <location>
        <begin position="298"/>
        <end position="387"/>
    </location>
</feature>
<dbReference type="GO" id="GO:0005737">
    <property type="term" value="C:cytoplasm"/>
    <property type="evidence" value="ECO:0007669"/>
    <property type="project" value="UniProtKB-ARBA"/>
</dbReference>
<dbReference type="FunFam" id="1.10.10.10:FF:000131">
    <property type="entry name" value="la-related protein 1B isoform X2"/>
    <property type="match status" value="1"/>
</dbReference>
<reference evidence="5" key="2">
    <citation type="journal article" date="2022" name="Hortic Res">
        <title>The genome of Dioscorea zingiberensis sheds light on the biosynthesis, origin and evolution of the medicinally important diosgenin saponins.</title>
        <authorList>
            <person name="Li Y."/>
            <person name="Tan C."/>
            <person name="Li Z."/>
            <person name="Guo J."/>
            <person name="Li S."/>
            <person name="Chen X."/>
            <person name="Wang C."/>
            <person name="Dai X."/>
            <person name="Yang H."/>
            <person name="Song W."/>
            <person name="Hou L."/>
            <person name="Xu J."/>
            <person name="Tong Z."/>
            <person name="Xu A."/>
            <person name="Yuan X."/>
            <person name="Wang W."/>
            <person name="Yang Q."/>
            <person name="Chen L."/>
            <person name="Sun Z."/>
            <person name="Wang K."/>
            <person name="Pan B."/>
            <person name="Chen J."/>
            <person name="Bao Y."/>
            <person name="Liu F."/>
            <person name="Qi X."/>
            <person name="Gang D.R."/>
            <person name="Wen J."/>
            <person name="Li J."/>
        </authorList>
    </citation>
    <scope>NUCLEOTIDE SEQUENCE</scope>
    <source>
        <strain evidence="5">Dzin_1.0</strain>
    </source>
</reference>
<comment type="caution">
    <text evidence="5">The sequence shown here is derived from an EMBL/GenBank/DDBJ whole genome shotgun (WGS) entry which is preliminary data.</text>
</comment>
<protein>
    <recommendedName>
        <fullName evidence="4">HTH La-type RNA-binding domain-containing protein</fullName>
    </recommendedName>
</protein>
<evidence type="ECO:0000259" key="4">
    <source>
        <dbReference type="PROSITE" id="PS50961"/>
    </source>
</evidence>
<dbReference type="SUPFAM" id="SSF46785">
    <property type="entry name" value="Winged helix' DNA-binding domain"/>
    <property type="match status" value="1"/>
</dbReference>
<feature type="region of interest" description="Disordered" evidence="3">
    <location>
        <begin position="81"/>
        <end position="258"/>
    </location>
</feature>
<dbReference type="Proteomes" id="UP001085076">
    <property type="component" value="Miscellaneous, Linkage group lg04"/>
</dbReference>
<dbReference type="CDD" id="cd07323">
    <property type="entry name" value="LAM"/>
    <property type="match status" value="1"/>
</dbReference>
<reference evidence="5" key="1">
    <citation type="submission" date="2021-03" db="EMBL/GenBank/DDBJ databases">
        <authorList>
            <person name="Li Z."/>
            <person name="Yang C."/>
        </authorList>
    </citation>
    <scope>NUCLEOTIDE SEQUENCE</scope>
    <source>
        <strain evidence="5">Dzin_1.0</strain>
        <tissue evidence="5">Leaf</tissue>
    </source>
</reference>
<dbReference type="AlphaFoldDB" id="A0A9D5CKH0"/>
<accession>A0A9D5CKH0</accession>
<dbReference type="PANTHER" id="PTHR22792:SF132">
    <property type="entry name" value="LA-RELATED PROTEIN 1"/>
    <property type="match status" value="1"/>
</dbReference>
<dbReference type="InterPro" id="IPR006630">
    <property type="entry name" value="La_HTH"/>
</dbReference>
<feature type="compositionally biased region" description="Basic and acidic residues" evidence="3">
    <location>
        <begin position="202"/>
        <end position="218"/>
    </location>
</feature>
<dbReference type="InterPro" id="IPR036388">
    <property type="entry name" value="WH-like_DNA-bd_sf"/>
</dbReference>
<dbReference type="PROSITE" id="PS50961">
    <property type="entry name" value="HTH_LA"/>
    <property type="match status" value="1"/>
</dbReference>
<evidence type="ECO:0000313" key="5">
    <source>
        <dbReference type="EMBL" id="KAJ0974217.1"/>
    </source>
</evidence>
<feature type="region of interest" description="Disordered" evidence="3">
    <location>
        <begin position="1"/>
        <end position="69"/>
    </location>
</feature>
<feature type="compositionally biased region" description="Polar residues" evidence="3">
    <location>
        <begin position="461"/>
        <end position="471"/>
    </location>
</feature>
<evidence type="ECO:0000313" key="6">
    <source>
        <dbReference type="Proteomes" id="UP001085076"/>
    </source>
</evidence>
<dbReference type="GO" id="GO:0003723">
    <property type="term" value="F:RNA binding"/>
    <property type="evidence" value="ECO:0007669"/>
    <property type="project" value="UniProtKB-UniRule"/>
</dbReference>
<dbReference type="Pfam" id="PF05383">
    <property type="entry name" value="La"/>
    <property type="match status" value="1"/>
</dbReference>
<dbReference type="Gene3D" id="1.10.10.10">
    <property type="entry name" value="Winged helix-like DNA-binding domain superfamily/Winged helix DNA-binding domain"/>
    <property type="match status" value="1"/>
</dbReference>
<dbReference type="InterPro" id="IPR036390">
    <property type="entry name" value="WH_DNA-bd_sf"/>
</dbReference>
<keyword evidence="1 2" id="KW-0694">RNA-binding</keyword>
<dbReference type="EMBL" id="JAGGNH010000004">
    <property type="protein sequence ID" value="KAJ0974217.1"/>
    <property type="molecule type" value="Genomic_DNA"/>
</dbReference>
<keyword evidence="6" id="KW-1185">Reference proteome</keyword>
<proteinExistence type="predicted"/>
<feature type="region of interest" description="Disordered" evidence="3">
    <location>
        <begin position="427"/>
        <end position="471"/>
    </location>
</feature>
<feature type="compositionally biased region" description="Basic and acidic residues" evidence="3">
    <location>
        <begin position="435"/>
        <end position="459"/>
    </location>
</feature>
<sequence length="471" mass="50962">MTSSPRHPQPLPTTPELADLSPEQAADVALAATQPPYDDGADQMIDGNAGRAGEKKPAWSKPSSSSAVEVGPVMGAVSWPALTKSARSSPKPLSVPDSPQDPTPAPVPVISSSPKKTNMGNQSPNSVKNHQAPTKQKSTKRSGPVNGGILPNSDDQPAAELASVEPGNKTNQNGADHNRSYAGGRRGNGGGNGSQHNRFGHRRDQDWGHRSFNGRDNHMQLGQHPRGGGPRPFPRQVPASAAAPIMGPPHLQGQHFRPPAGFPDMNNPLYPLVPPQPLETYGGMAFLHHAVPAAMLFPAVDPSHRAALLKQIDYYFSTENLCKDIYLRQQMNDQGWVPISLIARFNKVKQLTNNIQYIFDTVHYSTIVEVQGDKIRRRNDWMNWVLPQSNHFGSASGPPSPATPNYDALGVHLQSFSLEDGATINKSSSSGNFNEHSHVTLDPYRDGDGKASGHSDRFIRSTRSLSRSDTF</sequence>
<dbReference type="SMART" id="SM00715">
    <property type="entry name" value="LA"/>
    <property type="match status" value="1"/>
</dbReference>
<organism evidence="5 6">
    <name type="scientific">Dioscorea zingiberensis</name>
    <dbReference type="NCBI Taxonomy" id="325984"/>
    <lineage>
        <taxon>Eukaryota</taxon>
        <taxon>Viridiplantae</taxon>
        <taxon>Streptophyta</taxon>
        <taxon>Embryophyta</taxon>
        <taxon>Tracheophyta</taxon>
        <taxon>Spermatophyta</taxon>
        <taxon>Magnoliopsida</taxon>
        <taxon>Liliopsida</taxon>
        <taxon>Dioscoreales</taxon>
        <taxon>Dioscoreaceae</taxon>
        <taxon>Dioscorea</taxon>
    </lineage>
</organism>
<dbReference type="PANTHER" id="PTHR22792">
    <property type="entry name" value="LUPUS LA PROTEIN-RELATED"/>
    <property type="match status" value="1"/>
</dbReference>
<dbReference type="InterPro" id="IPR045180">
    <property type="entry name" value="La_dom_prot"/>
</dbReference>
<name>A0A9D5CKH0_9LILI</name>
<evidence type="ECO:0000256" key="3">
    <source>
        <dbReference type="SAM" id="MobiDB-lite"/>
    </source>
</evidence>
<dbReference type="OrthoDB" id="340227at2759"/>
<gene>
    <name evidence="5" type="ORF">J5N97_016182</name>
</gene>